<dbReference type="VEuPathDB" id="VectorBase:CQUJHB009833"/>
<dbReference type="InterPro" id="IPR036236">
    <property type="entry name" value="Znf_C2H2_sf"/>
</dbReference>
<keyword evidence="2" id="KW-0677">Repeat</keyword>
<dbReference type="AlphaFoldDB" id="B0XFC6"/>
<proteinExistence type="predicted"/>
<dbReference type="STRING" id="7176.B0XFC6"/>
<dbReference type="OrthoDB" id="6077919at2759"/>
<keyword evidence="1" id="KW-0479">Metal-binding</keyword>
<dbReference type="PANTHER" id="PTHR24408">
    <property type="entry name" value="ZINC FINGER PROTEIN"/>
    <property type="match status" value="1"/>
</dbReference>
<feature type="region of interest" description="Disordered" evidence="6">
    <location>
        <begin position="194"/>
        <end position="217"/>
    </location>
</feature>
<dbReference type="GO" id="GO:0000981">
    <property type="term" value="F:DNA-binding transcription factor activity, RNA polymerase II-specific"/>
    <property type="evidence" value="ECO:0007669"/>
    <property type="project" value="TreeGrafter"/>
</dbReference>
<feature type="domain" description="C2H2-type" evidence="7">
    <location>
        <begin position="440"/>
        <end position="467"/>
    </location>
</feature>
<gene>
    <name evidence="9" type="primary">6052015</name>
    <name evidence="8" type="ORF">CpipJ_CPIJ018148</name>
</gene>
<dbReference type="SMART" id="SM00355">
    <property type="entry name" value="ZnF_C2H2"/>
    <property type="match status" value="9"/>
</dbReference>
<evidence type="ECO:0000256" key="5">
    <source>
        <dbReference type="PROSITE-ProRule" id="PRU00042"/>
    </source>
</evidence>
<reference evidence="9" key="2">
    <citation type="submission" date="2021-02" db="UniProtKB">
        <authorList>
            <consortium name="EnsemblMetazoa"/>
        </authorList>
    </citation>
    <scope>IDENTIFICATION</scope>
    <source>
        <strain evidence="9">JHB</strain>
    </source>
</reference>
<dbReference type="HOGENOM" id="CLU_020275_0_0_1"/>
<dbReference type="PROSITE" id="PS00028">
    <property type="entry name" value="ZINC_FINGER_C2H2_1"/>
    <property type="match status" value="5"/>
</dbReference>
<feature type="domain" description="C2H2-type" evidence="7">
    <location>
        <begin position="411"/>
        <end position="434"/>
    </location>
</feature>
<evidence type="ECO:0000256" key="1">
    <source>
        <dbReference type="ARBA" id="ARBA00022723"/>
    </source>
</evidence>
<keyword evidence="3 5" id="KW-0863">Zinc-finger</keyword>
<evidence type="ECO:0000256" key="6">
    <source>
        <dbReference type="SAM" id="MobiDB-lite"/>
    </source>
</evidence>
<dbReference type="SMART" id="SM00868">
    <property type="entry name" value="zf-AD"/>
    <property type="match status" value="1"/>
</dbReference>
<dbReference type="KEGG" id="cqu:CpipJ_CPIJ018148"/>
<dbReference type="Gene3D" id="3.30.160.60">
    <property type="entry name" value="Classic Zinc Finger"/>
    <property type="match status" value="5"/>
</dbReference>
<feature type="domain" description="C2H2-type" evidence="7">
    <location>
        <begin position="353"/>
        <end position="380"/>
    </location>
</feature>
<dbReference type="InterPro" id="IPR012934">
    <property type="entry name" value="Znf_AD"/>
</dbReference>
<dbReference type="FunFam" id="3.30.160.60:FF:000446">
    <property type="entry name" value="Zinc finger protein"/>
    <property type="match status" value="1"/>
</dbReference>
<keyword evidence="10" id="KW-1185">Reference proteome</keyword>
<dbReference type="Gene3D" id="3.40.1800.20">
    <property type="match status" value="1"/>
</dbReference>
<dbReference type="PROSITE" id="PS50157">
    <property type="entry name" value="ZINC_FINGER_C2H2_2"/>
    <property type="match status" value="6"/>
</dbReference>
<feature type="domain" description="C2H2-type" evidence="7">
    <location>
        <begin position="296"/>
        <end position="323"/>
    </location>
</feature>
<dbReference type="PANTHER" id="PTHR24408:SF64">
    <property type="entry name" value="LINKING IMMUNITY AND METABOLISM-RELATED"/>
    <property type="match status" value="1"/>
</dbReference>
<dbReference type="EnsemblMetazoa" id="CPIJ018148-RA">
    <property type="protein sequence ID" value="CPIJ018148-PA"/>
    <property type="gene ID" value="CPIJ018148"/>
</dbReference>
<sequence length="644" mass="73596">MPVFKLAEFPNVCRLCLVAPEGKLVSLRTQDPVFDGGTIGDFITRISFKIEQHKAHLFPQVVCQPCFDLLKFFARYRTKVTNVHLLMNALVELRFSNCRPLVDLFERKQSAIEVLLKDVGVCEEVEDATAQTLMEEFPTYAIASVERADEIDVVEPVCDDVVESERPAVRRVKRKVPVQKVVVKRVKRVKAVESTPDETVESSVEPAGIDQGQPDEIDQPVAQEDDRHLKEIKLQYKLRCTKCTYTTEYLREFEAHQLIEHEIKSREFHCDKPGCPEVFKDAYLLYKHNVKMHKPFVCDICGTGLSSRSDLKDHMARHKNDQNFACTYCDRRFNLKQDLGTHIRRIHLSEKNFECKTCGLKFTSNYMLKTHSETHNVDKSYACQTCGKKFKSAENLKSHRIIYCDQVKLRHECSHCDKRYPSRTKLIDHIESVHRIKCRFPCDVCVQPFTNPEEMATHRLRHDNPKELECGRCLVAFLSAEDMAAHLCITYQENYFCCGRDFRYHYAYNKHMFIKHGQKTNARVRPNPDELLGLSKLRRLARLHPDAGVRLDAVLDKDVPVVEPVVAPVLGAAHVALAVLDAQVGGQLLTRTVHAQAGAAFELAGRGVTSQMDVQLLLAGEYLDANVAEEAHLALYKFKKGRKV</sequence>
<evidence type="ECO:0000313" key="10">
    <source>
        <dbReference type="Proteomes" id="UP000002320"/>
    </source>
</evidence>
<dbReference type="eggNOG" id="KOG1721">
    <property type="taxonomic scope" value="Eukaryota"/>
</dbReference>
<accession>B0XFC6</accession>
<dbReference type="InterPro" id="IPR013087">
    <property type="entry name" value="Znf_C2H2_type"/>
</dbReference>
<dbReference type="SUPFAM" id="SSF57667">
    <property type="entry name" value="beta-beta-alpha zinc fingers"/>
    <property type="match status" value="3"/>
</dbReference>
<dbReference type="Proteomes" id="UP000002320">
    <property type="component" value="Unassembled WGS sequence"/>
</dbReference>
<evidence type="ECO:0000256" key="4">
    <source>
        <dbReference type="ARBA" id="ARBA00022833"/>
    </source>
</evidence>
<evidence type="ECO:0000313" key="8">
    <source>
        <dbReference type="EMBL" id="EDS26699.1"/>
    </source>
</evidence>
<name>B0XFC6_CULQU</name>
<evidence type="ECO:0000256" key="2">
    <source>
        <dbReference type="ARBA" id="ARBA00022737"/>
    </source>
</evidence>
<dbReference type="EMBL" id="DS232914">
    <property type="protein sequence ID" value="EDS26699.1"/>
    <property type="molecule type" value="Genomic_DNA"/>
</dbReference>
<protein>
    <submittedName>
        <fullName evidence="8 9">Zinc finger protein 181</fullName>
    </submittedName>
</protein>
<feature type="domain" description="C2H2-type" evidence="7">
    <location>
        <begin position="381"/>
        <end position="408"/>
    </location>
</feature>
<evidence type="ECO:0000313" key="9">
    <source>
        <dbReference type="EnsemblMetazoa" id="CPIJ018148-PA"/>
    </source>
</evidence>
<keyword evidence="4" id="KW-0862">Zinc</keyword>
<dbReference type="GO" id="GO:0005634">
    <property type="term" value="C:nucleus"/>
    <property type="evidence" value="ECO:0007669"/>
    <property type="project" value="InterPro"/>
</dbReference>
<dbReference type="GO" id="GO:0043565">
    <property type="term" value="F:sequence-specific DNA binding"/>
    <property type="evidence" value="ECO:0007669"/>
    <property type="project" value="TreeGrafter"/>
</dbReference>
<feature type="domain" description="C2H2-type" evidence="7">
    <location>
        <begin position="324"/>
        <end position="352"/>
    </location>
</feature>
<reference evidence="8" key="1">
    <citation type="submission" date="2007-03" db="EMBL/GenBank/DDBJ databases">
        <title>Annotation of Culex pipiens quinquefasciatus.</title>
        <authorList>
            <consortium name="The Broad Institute Genome Sequencing Platform"/>
            <person name="Atkinson P.W."/>
            <person name="Hemingway J."/>
            <person name="Christensen B.M."/>
            <person name="Higgs S."/>
            <person name="Kodira C."/>
            <person name="Hannick L."/>
            <person name="Megy K."/>
            <person name="O'Leary S."/>
            <person name="Pearson M."/>
            <person name="Haas B.J."/>
            <person name="Mauceli E."/>
            <person name="Wortman J.R."/>
            <person name="Lee N.H."/>
            <person name="Guigo R."/>
            <person name="Stanke M."/>
            <person name="Alvarado L."/>
            <person name="Amedeo P."/>
            <person name="Antoine C.H."/>
            <person name="Arensburger P."/>
            <person name="Bidwell S.L."/>
            <person name="Crawford M."/>
            <person name="Camaro F."/>
            <person name="Devon K."/>
            <person name="Engels R."/>
            <person name="Hammond M."/>
            <person name="Howarth C."/>
            <person name="Koehrsen M."/>
            <person name="Lawson D."/>
            <person name="Montgomery P."/>
            <person name="Nene V."/>
            <person name="Nusbaum C."/>
            <person name="Puiu D."/>
            <person name="Romero-Severson J."/>
            <person name="Severson D.W."/>
            <person name="Shumway M."/>
            <person name="Sisk P."/>
            <person name="Stolte C."/>
            <person name="Zeng Q."/>
            <person name="Eisenstadt E."/>
            <person name="Fraser-Liggett C."/>
            <person name="Strausberg R."/>
            <person name="Galagan J."/>
            <person name="Birren B."/>
            <person name="Collins F.H."/>
        </authorList>
    </citation>
    <scope>NUCLEOTIDE SEQUENCE [LARGE SCALE GENOMIC DNA]</scope>
    <source>
        <strain evidence="8">JHB</strain>
    </source>
</reference>
<dbReference type="GO" id="GO:0008270">
    <property type="term" value="F:zinc ion binding"/>
    <property type="evidence" value="ECO:0007669"/>
    <property type="project" value="UniProtKB-KW"/>
</dbReference>
<evidence type="ECO:0000256" key="3">
    <source>
        <dbReference type="ARBA" id="ARBA00022771"/>
    </source>
</evidence>
<dbReference type="VEuPathDB" id="VectorBase:CPIJ018148"/>
<evidence type="ECO:0000259" key="7">
    <source>
        <dbReference type="PROSITE" id="PS50157"/>
    </source>
</evidence>
<dbReference type="Pfam" id="PF00096">
    <property type="entry name" value="zf-C2H2"/>
    <property type="match status" value="5"/>
</dbReference>
<organism>
    <name type="scientific">Culex quinquefasciatus</name>
    <name type="common">Southern house mosquito</name>
    <name type="synonym">Culex pungens</name>
    <dbReference type="NCBI Taxonomy" id="7176"/>
    <lineage>
        <taxon>Eukaryota</taxon>
        <taxon>Metazoa</taxon>
        <taxon>Ecdysozoa</taxon>
        <taxon>Arthropoda</taxon>
        <taxon>Hexapoda</taxon>
        <taxon>Insecta</taxon>
        <taxon>Pterygota</taxon>
        <taxon>Neoptera</taxon>
        <taxon>Endopterygota</taxon>
        <taxon>Diptera</taxon>
        <taxon>Nematocera</taxon>
        <taxon>Culicoidea</taxon>
        <taxon>Culicidae</taxon>
        <taxon>Culicinae</taxon>
        <taxon>Culicini</taxon>
        <taxon>Culex</taxon>
        <taxon>Culex</taxon>
    </lineage>
</organism>
<dbReference type="SUPFAM" id="SSF57716">
    <property type="entry name" value="Glucocorticoid receptor-like (DNA-binding domain)"/>
    <property type="match status" value="1"/>
</dbReference>
<dbReference type="InParanoid" id="B0XFC6"/>
<dbReference type="FunCoup" id="B0XFC6">
    <property type="interactions" value="217"/>
</dbReference>